<dbReference type="RefSeq" id="WP_106894107.1">
    <property type="nucleotide sequence ID" value="NZ_CP027860.1"/>
</dbReference>
<protein>
    <recommendedName>
        <fullName evidence="2">YCII-related domain-containing protein</fullName>
    </recommendedName>
</protein>
<reference evidence="3 4" key="2">
    <citation type="submission" date="2018-03" db="EMBL/GenBank/DDBJ databases">
        <authorList>
            <person name="Keele B.F."/>
        </authorList>
    </citation>
    <scope>NUCLEOTIDE SEQUENCE [LARGE SCALE GENOMIC DNA]</scope>
    <source>
        <strain evidence="3 4">D13</strain>
    </source>
</reference>
<feature type="domain" description="YCII-related" evidence="2">
    <location>
        <begin position="1"/>
        <end position="115"/>
    </location>
</feature>
<evidence type="ECO:0000313" key="3">
    <source>
        <dbReference type="EMBL" id="AVQ00189.1"/>
    </source>
</evidence>
<dbReference type="OrthoDB" id="9807535at2"/>
<evidence type="ECO:0000313" key="4">
    <source>
        <dbReference type="Proteomes" id="UP000241074"/>
    </source>
</evidence>
<sequence length="120" mass="13029">MQYLLMIFEDETKYGDDPNSQAWQDIVAAHGALAAEMEAAGVLRGGAGLMATNLATTVRRQGQKVTIHDGPWAETREQLGGYYVIDVPDLDSALGWAKRIPMLGDGSVEIRPTIPEEPTT</sequence>
<keyword evidence="4" id="KW-1185">Reference proteome</keyword>
<dbReference type="Proteomes" id="UP000241074">
    <property type="component" value="Chromosome"/>
</dbReference>
<proteinExistence type="inferred from homology"/>
<dbReference type="KEGG" id="xba:C7S18_18945"/>
<evidence type="ECO:0000256" key="1">
    <source>
        <dbReference type="ARBA" id="ARBA00007689"/>
    </source>
</evidence>
<accession>A0A2P1PZB3</accession>
<reference evidence="3 4" key="1">
    <citation type="submission" date="2018-03" db="EMBL/GenBank/DDBJ databases">
        <title>Ahniella affigens gen. nov., sp. nov., a gammaproteobacterium isolated from sandy soil near a stream.</title>
        <authorList>
            <person name="Ko Y."/>
            <person name="Kim J.-H."/>
        </authorList>
    </citation>
    <scope>NUCLEOTIDE SEQUENCE [LARGE SCALE GENOMIC DNA]</scope>
    <source>
        <strain evidence="3 4">D13</strain>
    </source>
</reference>
<dbReference type="SUPFAM" id="SSF54909">
    <property type="entry name" value="Dimeric alpha+beta barrel"/>
    <property type="match status" value="1"/>
</dbReference>
<dbReference type="InterPro" id="IPR005545">
    <property type="entry name" value="YCII"/>
</dbReference>
<gene>
    <name evidence="3" type="ORF">C7S18_18945</name>
</gene>
<dbReference type="InterPro" id="IPR011008">
    <property type="entry name" value="Dimeric_a/b-barrel"/>
</dbReference>
<dbReference type="AlphaFoldDB" id="A0A2P1PZB3"/>
<dbReference type="EMBL" id="CP027860">
    <property type="protein sequence ID" value="AVQ00189.1"/>
    <property type="molecule type" value="Genomic_DNA"/>
</dbReference>
<dbReference type="Gene3D" id="3.30.70.1060">
    <property type="entry name" value="Dimeric alpha+beta barrel"/>
    <property type="match status" value="1"/>
</dbReference>
<comment type="similarity">
    <text evidence="1">Belongs to the YciI family.</text>
</comment>
<name>A0A2P1PZB3_9GAMM</name>
<evidence type="ECO:0000259" key="2">
    <source>
        <dbReference type="Pfam" id="PF03795"/>
    </source>
</evidence>
<organism evidence="3 4">
    <name type="scientific">Ahniella affigens</name>
    <dbReference type="NCBI Taxonomy" id="2021234"/>
    <lineage>
        <taxon>Bacteria</taxon>
        <taxon>Pseudomonadati</taxon>
        <taxon>Pseudomonadota</taxon>
        <taxon>Gammaproteobacteria</taxon>
        <taxon>Lysobacterales</taxon>
        <taxon>Rhodanobacteraceae</taxon>
        <taxon>Ahniella</taxon>
    </lineage>
</organism>
<dbReference type="Pfam" id="PF03795">
    <property type="entry name" value="YCII"/>
    <property type="match status" value="1"/>
</dbReference>
<dbReference type="PANTHER" id="PTHR35174">
    <property type="entry name" value="BLL7171 PROTEIN-RELATED"/>
    <property type="match status" value="1"/>
</dbReference>
<dbReference type="PANTHER" id="PTHR35174:SF3">
    <property type="entry name" value="BLL7171 PROTEIN"/>
    <property type="match status" value="1"/>
</dbReference>